<dbReference type="EMBL" id="AGNL01012936">
    <property type="protein sequence ID" value="EJK67553.1"/>
    <property type="molecule type" value="Genomic_DNA"/>
</dbReference>
<dbReference type="InterPro" id="IPR003582">
    <property type="entry name" value="ShKT_dom"/>
</dbReference>
<comment type="caution">
    <text evidence="3">The sequence shown here is derived from an EMBL/GenBank/DDBJ whole genome shotgun (WGS) entry which is preliminary data.</text>
</comment>
<keyword evidence="4" id="KW-1185">Reference proteome</keyword>
<dbReference type="PROSITE" id="PS51670">
    <property type="entry name" value="SHKT"/>
    <property type="match status" value="1"/>
</dbReference>
<dbReference type="SMART" id="SM00254">
    <property type="entry name" value="ShKT"/>
    <property type="match status" value="2"/>
</dbReference>
<evidence type="ECO:0000256" key="1">
    <source>
        <dbReference type="SAM" id="SignalP"/>
    </source>
</evidence>
<dbReference type="Pfam" id="PF01549">
    <property type="entry name" value="ShK"/>
    <property type="match status" value="2"/>
</dbReference>
<gene>
    <name evidence="3" type="ORF">THAOC_11396</name>
</gene>
<reference evidence="3 4" key="1">
    <citation type="journal article" date="2012" name="Genome Biol.">
        <title>Genome and low-iron response of an oceanic diatom adapted to chronic iron limitation.</title>
        <authorList>
            <person name="Lommer M."/>
            <person name="Specht M."/>
            <person name="Roy A.S."/>
            <person name="Kraemer L."/>
            <person name="Andreson R."/>
            <person name="Gutowska M.A."/>
            <person name="Wolf J."/>
            <person name="Bergner S.V."/>
            <person name="Schilhabel M.B."/>
            <person name="Klostermeier U.C."/>
            <person name="Beiko R.G."/>
            <person name="Rosenstiel P."/>
            <person name="Hippler M."/>
            <person name="Laroche J."/>
        </authorList>
    </citation>
    <scope>NUCLEOTIDE SEQUENCE [LARGE SCALE GENOMIC DNA]</scope>
    <source>
        <strain evidence="3 4">CCMP1005</strain>
    </source>
</reference>
<dbReference type="AlphaFoldDB" id="K0SMK7"/>
<feature type="chain" id="PRO_5003837914" description="ShKT domain-containing protein" evidence="1">
    <location>
        <begin position="31"/>
        <end position="511"/>
    </location>
</feature>
<dbReference type="Gene3D" id="2.60.120.620">
    <property type="entry name" value="q2cbj1_9rhob like domain"/>
    <property type="match status" value="1"/>
</dbReference>
<sequence>MSGRRSPRRLLEPMRVVFLLVATSAPTALSRQALQCSSKDGTCVGLGGDDGRTPVLPDDFADPCRDLRSECVGWAGEGECSNNPSYMEPSCAKSCGTCRSYLDPPDEKEDERLAEVLANGSLACQDDDPRCGEWADGGECVLNPGCEFTLSQLRKGQGRWCVRGHHVSKAKVRERSSTLTREYFNPPISARKRLFVNLDFGKRQVVPDPPNRAEGLVEALLSMEYYSRYNLTKPSVDPKARERCRNDSPHCASWAARGMCGLRGRIVDGDHEVPGINSGTKEDVAYMLDVCPLACGMCGLIEDFHKCAGRRHPLSPAMAGGQAMIESVRRSDAYEPVFAADSSGDDGYGPYVVIIRDFLSADEVEAMMGNPPISAKGVVGATKERIAAIVSCPVDHIELETNPESEPGSFRHSLEIDQLWKPAGPRVVSFHVMLSDDGGGMGFPLLDWLHVNPRRGTMVMWTNAKLDDPYDPDPLTSHEYFETTGGDERLQGVQFHARLYNFTDASMRGCA</sequence>
<accession>K0SMK7</accession>
<dbReference type="OrthoDB" id="6132182at2759"/>
<feature type="signal peptide" evidence="1">
    <location>
        <begin position="1"/>
        <end position="30"/>
    </location>
</feature>
<dbReference type="Proteomes" id="UP000266841">
    <property type="component" value="Unassembled WGS sequence"/>
</dbReference>
<evidence type="ECO:0000313" key="4">
    <source>
        <dbReference type="Proteomes" id="UP000266841"/>
    </source>
</evidence>
<protein>
    <recommendedName>
        <fullName evidence="2">ShKT domain-containing protein</fullName>
    </recommendedName>
</protein>
<organism evidence="3 4">
    <name type="scientific">Thalassiosira oceanica</name>
    <name type="common">Marine diatom</name>
    <dbReference type="NCBI Taxonomy" id="159749"/>
    <lineage>
        <taxon>Eukaryota</taxon>
        <taxon>Sar</taxon>
        <taxon>Stramenopiles</taxon>
        <taxon>Ochrophyta</taxon>
        <taxon>Bacillariophyta</taxon>
        <taxon>Coscinodiscophyceae</taxon>
        <taxon>Thalassiosirophycidae</taxon>
        <taxon>Thalassiosirales</taxon>
        <taxon>Thalassiosiraceae</taxon>
        <taxon>Thalassiosira</taxon>
    </lineage>
</organism>
<name>K0SMK7_THAOC</name>
<feature type="domain" description="ShKT" evidence="2">
    <location>
        <begin position="64"/>
        <end position="98"/>
    </location>
</feature>
<keyword evidence="1" id="KW-0732">Signal</keyword>
<evidence type="ECO:0000259" key="2">
    <source>
        <dbReference type="PROSITE" id="PS51670"/>
    </source>
</evidence>
<dbReference type="OMA" id="NICPLAC"/>
<dbReference type="eggNOG" id="ENOG502RUN9">
    <property type="taxonomic scope" value="Eukaryota"/>
</dbReference>
<evidence type="ECO:0000313" key="3">
    <source>
        <dbReference type="EMBL" id="EJK67553.1"/>
    </source>
</evidence>
<proteinExistence type="predicted"/>